<evidence type="ECO:0000313" key="3">
    <source>
        <dbReference type="RefSeq" id="XP_035304004.1"/>
    </source>
</evidence>
<name>A0A9J7H6C9_CRIGR</name>
<organism evidence="2 3">
    <name type="scientific">Cricetulus griseus</name>
    <name type="common">Chinese hamster</name>
    <name type="synonym">Cricetulus barabensis griseus</name>
    <dbReference type="NCBI Taxonomy" id="10029"/>
    <lineage>
        <taxon>Eukaryota</taxon>
        <taxon>Metazoa</taxon>
        <taxon>Chordata</taxon>
        <taxon>Craniata</taxon>
        <taxon>Vertebrata</taxon>
        <taxon>Euteleostomi</taxon>
        <taxon>Mammalia</taxon>
        <taxon>Eutheria</taxon>
        <taxon>Euarchontoglires</taxon>
        <taxon>Glires</taxon>
        <taxon>Rodentia</taxon>
        <taxon>Myomorpha</taxon>
        <taxon>Muroidea</taxon>
        <taxon>Cricetidae</taxon>
        <taxon>Cricetinae</taxon>
        <taxon>Cricetulus</taxon>
    </lineage>
</organism>
<dbReference type="KEGG" id="cge:103162368"/>
<evidence type="ECO:0000313" key="2">
    <source>
        <dbReference type="Proteomes" id="UP001108280"/>
    </source>
</evidence>
<feature type="region of interest" description="Disordered" evidence="1">
    <location>
        <begin position="93"/>
        <end position="133"/>
    </location>
</feature>
<reference evidence="2" key="1">
    <citation type="journal article" date="2018" name="Biotechnol. Bioeng.">
        <title>A reference genome of the Chinese hamster based on a hybrid assembly strategy.</title>
        <authorList>
            <person name="Rupp O."/>
            <person name="MacDonald M.L."/>
            <person name="Li S."/>
            <person name="Dhiman H."/>
            <person name="Polson S."/>
            <person name="Griep S."/>
            <person name="Heffner K."/>
            <person name="Hernandez I."/>
            <person name="Brinkrolf K."/>
            <person name="Jadhav V."/>
            <person name="Samoudi M."/>
            <person name="Hao H."/>
            <person name="Kingham B."/>
            <person name="Goesmann A."/>
            <person name="Betenbaugh M.J."/>
            <person name="Lewis N.E."/>
            <person name="Borth N."/>
            <person name="Lee K.H."/>
        </authorList>
    </citation>
    <scope>NUCLEOTIDE SEQUENCE [LARGE SCALE GENOMIC DNA]</scope>
    <source>
        <strain evidence="2">17A/GY</strain>
    </source>
</reference>
<reference evidence="3" key="3">
    <citation type="submission" date="2025-08" db="UniProtKB">
        <authorList>
            <consortium name="RefSeq"/>
        </authorList>
    </citation>
    <scope>IDENTIFICATION</scope>
    <source>
        <strain evidence="3">17A/GY</strain>
        <tissue evidence="3">Liver</tissue>
    </source>
</reference>
<proteinExistence type="predicted"/>
<protein>
    <submittedName>
        <fullName evidence="3">Uncharacterized protein LOC103162368</fullName>
    </submittedName>
</protein>
<reference evidence="2" key="2">
    <citation type="journal article" date="2020" name="Biotechnol. Bioeng.">
        <title>Chromosome-scale scaffolds for the Chinese hamster reference genome assembly to facilitate the study of the CHO epigenome.</title>
        <authorList>
            <person name="Hilliard W."/>
            <person name="MacDonald M."/>
            <person name="Lee K.H."/>
        </authorList>
    </citation>
    <scope>NUCLEOTIDE SEQUENCE [LARGE SCALE GENOMIC DNA]</scope>
    <source>
        <strain evidence="2">17A/GY</strain>
    </source>
</reference>
<evidence type="ECO:0000256" key="1">
    <source>
        <dbReference type="SAM" id="MobiDB-lite"/>
    </source>
</evidence>
<feature type="compositionally biased region" description="Basic and acidic residues" evidence="1">
    <location>
        <begin position="93"/>
        <end position="102"/>
    </location>
</feature>
<gene>
    <name evidence="3" type="primary">LOC103162368</name>
</gene>
<sequence>MYRWSEVNLQQLVLFFHHVFQHLAPARLRGRGSTAGHARCEHELWRAHCPAVRSARPEGEGAFALGALGPGPPTLVLLFAFALQLLYRETKGPRRLEMRPRSGEPSGLNPGPGPAGKMAACPGPPCDIKKLDS</sequence>
<keyword evidence="2" id="KW-1185">Reference proteome</keyword>
<dbReference type="GeneID" id="103162368"/>
<accession>A0A9J7H6C9</accession>
<dbReference type="RefSeq" id="XP_035304004.1">
    <property type="nucleotide sequence ID" value="XM_035448113.1"/>
</dbReference>
<dbReference type="AlphaFoldDB" id="A0A9J7H6C9"/>
<dbReference type="Proteomes" id="UP001108280">
    <property type="component" value="Chromosome 7"/>
</dbReference>